<dbReference type="KEGG" id="spu:115929210"/>
<keyword evidence="1 2" id="KW-0175">Coiled coil</keyword>
<dbReference type="InterPro" id="IPR033192">
    <property type="entry name" value="ODAD3"/>
</dbReference>
<evidence type="ECO:0000313" key="6">
    <source>
        <dbReference type="Proteomes" id="UP000007110"/>
    </source>
</evidence>
<dbReference type="RefSeq" id="XP_788751.1">
    <property type="nucleotide sequence ID" value="XM_783658.5"/>
</dbReference>
<proteinExistence type="predicted"/>
<dbReference type="GeneID" id="115929210"/>
<evidence type="ECO:0000313" key="5">
    <source>
        <dbReference type="EnsemblMetazoa" id="XP_788751"/>
    </source>
</evidence>
<dbReference type="OrthoDB" id="10255247at2759"/>
<evidence type="ECO:0000259" key="4">
    <source>
        <dbReference type="Pfam" id="PF21773"/>
    </source>
</evidence>
<feature type="domain" description="ODAD1 central coiled coil region" evidence="4">
    <location>
        <begin position="156"/>
        <end position="421"/>
    </location>
</feature>
<evidence type="ECO:0000256" key="3">
    <source>
        <dbReference type="SAM" id="MobiDB-lite"/>
    </source>
</evidence>
<dbReference type="PANTHER" id="PTHR46518">
    <property type="entry name" value="COILED-COIL DOMAIN-CONTAINING PROTEIN 151"/>
    <property type="match status" value="1"/>
</dbReference>
<dbReference type="OMA" id="NMGEKPP"/>
<dbReference type="RefSeq" id="XP_030853612.1">
    <property type="nucleotide sequence ID" value="XM_030997752.1"/>
</dbReference>
<dbReference type="PANTHER" id="PTHR46518:SF1">
    <property type="entry name" value="OUTER DYNEIN ARM-DOCKING COMPLEX SUBUNIT 3"/>
    <property type="match status" value="1"/>
</dbReference>
<dbReference type="InParanoid" id="A0A7M7RCL9"/>
<dbReference type="KEGG" id="spu:583764"/>
<accession>A0A7M7RCL9</accession>
<dbReference type="GO" id="GO:0036158">
    <property type="term" value="P:outer dynein arm assembly"/>
    <property type="evidence" value="ECO:0000318"/>
    <property type="project" value="GO_Central"/>
</dbReference>
<name>A0A7M7RCL9_STRPU</name>
<reference evidence="6" key="1">
    <citation type="submission" date="2015-02" db="EMBL/GenBank/DDBJ databases">
        <title>Genome sequencing for Strongylocentrotus purpuratus.</title>
        <authorList>
            <person name="Murali S."/>
            <person name="Liu Y."/>
            <person name="Vee V."/>
            <person name="English A."/>
            <person name="Wang M."/>
            <person name="Skinner E."/>
            <person name="Han Y."/>
            <person name="Muzny D.M."/>
            <person name="Worley K.C."/>
            <person name="Gibbs R.A."/>
        </authorList>
    </citation>
    <scope>NUCLEOTIDE SEQUENCE</scope>
</reference>
<dbReference type="EnsemblMetazoa" id="XM_783658">
    <property type="protein sequence ID" value="XP_788751"/>
    <property type="gene ID" value="LOC583764"/>
</dbReference>
<evidence type="ECO:0000256" key="1">
    <source>
        <dbReference type="ARBA" id="ARBA00023054"/>
    </source>
</evidence>
<dbReference type="InterPro" id="IPR049258">
    <property type="entry name" value="ODAD1_CC"/>
</dbReference>
<dbReference type="GeneID" id="583764"/>
<dbReference type="AlphaFoldDB" id="A0A7M7RCL9"/>
<dbReference type="GO" id="GO:0035253">
    <property type="term" value="C:ciliary rootlet"/>
    <property type="evidence" value="ECO:0000318"/>
    <property type="project" value="GO_Central"/>
</dbReference>
<feature type="region of interest" description="Disordered" evidence="3">
    <location>
        <begin position="489"/>
        <end position="547"/>
    </location>
</feature>
<feature type="compositionally biased region" description="Acidic residues" evidence="3">
    <location>
        <begin position="504"/>
        <end position="514"/>
    </location>
</feature>
<evidence type="ECO:0000256" key="2">
    <source>
        <dbReference type="SAM" id="Coils"/>
    </source>
</evidence>
<organism evidence="5 6">
    <name type="scientific">Strongylocentrotus purpuratus</name>
    <name type="common">Purple sea urchin</name>
    <dbReference type="NCBI Taxonomy" id="7668"/>
    <lineage>
        <taxon>Eukaryota</taxon>
        <taxon>Metazoa</taxon>
        <taxon>Echinodermata</taxon>
        <taxon>Eleutherozoa</taxon>
        <taxon>Echinozoa</taxon>
        <taxon>Echinoidea</taxon>
        <taxon>Euechinoidea</taxon>
        <taxon>Echinacea</taxon>
        <taxon>Camarodonta</taxon>
        <taxon>Echinidea</taxon>
        <taxon>Strongylocentrotidae</taxon>
        <taxon>Strongylocentrotus</taxon>
    </lineage>
</organism>
<dbReference type="GO" id="GO:0097542">
    <property type="term" value="C:ciliary tip"/>
    <property type="evidence" value="ECO:0000318"/>
    <property type="project" value="GO_Central"/>
</dbReference>
<feature type="coiled-coil region" evidence="2">
    <location>
        <begin position="125"/>
        <end position="278"/>
    </location>
</feature>
<dbReference type="EnsemblMetazoa" id="XM_030997752">
    <property type="protein sequence ID" value="XP_030853612"/>
    <property type="gene ID" value="LOC115929210"/>
</dbReference>
<feature type="compositionally biased region" description="Polar residues" evidence="3">
    <location>
        <begin position="489"/>
        <end position="500"/>
    </location>
</feature>
<keyword evidence="6" id="KW-1185">Reference proteome</keyword>
<dbReference type="GO" id="GO:0036064">
    <property type="term" value="C:ciliary basal body"/>
    <property type="evidence" value="ECO:0000318"/>
    <property type="project" value="GO_Central"/>
</dbReference>
<reference evidence="5" key="2">
    <citation type="submission" date="2021-01" db="UniProtKB">
        <authorList>
            <consortium name="EnsemblMetazoa"/>
        </authorList>
    </citation>
    <scope>IDENTIFICATION</scope>
</reference>
<dbReference type="GO" id="GO:0003341">
    <property type="term" value="P:cilium movement"/>
    <property type="evidence" value="ECO:0000318"/>
    <property type="project" value="GO_Central"/>
</dbReference>
<dbReference type="Proteomes" id="UP000007110">
    <property type="component" value="Unassembled WGS sequence"/>
</dbReference>
<feature type="compositionally biased region" description="Basic residues" evidence="3">
    <location>
        <begin position="533"/>
        <end position="547"/>
    </location>
</feature>
<feature type="coiled-coil region" evidence="2">
    <location>
        <begin position="332"/>
        <end position="359"/>
    </location>
</feature>
<protein>
    <recommendedName>
        <fullName evidence="4">ODAD1 central coiled coil region domain-containing protein</fullName>
    </recommendedName>
</protein>
<dbReference type="Pfam" id="PF21773">
    <property type="entry name" value="ODAD1_CC"/>
    <property type="match status" value="1"/>
</dbReference>
<sequence>MPGVGKTNSNTPITEQISELQRKISLLDGDRKAYYESSQWTIKQNLDVIRKVRQENKTLHKRLAASKAGDDRVLDIAFKSREVERASLRGKSGKEAIRIIDQKLCEAKKRLNAEKSQTLKREKTYSELEVQHDQMLKDASDAEATTAGTSDDAMALRSLENRLDKANLKLHEAEHINRTYLAIKEQMIRDSLTFGNDLDGEENEIDHLKEELKELQAMNKDAQIARDAAKAELSKHEETVYRERREREEALAVLKKQAEEKKAHAERVERRLQRASIQHDDLTPEQKQFVTGEEEEKKIGTFEEAFQAMKEATGVSDLAEVVNRFENQNFTYQHLMELKETNEKQVVRLKEEKSRLNTDFEEMKYSGEAKLSSGQRMLEEFQAHLKTEVERCGESSEKLDKCSKILVQVKAGVSHLADKLQHIKANKGHVPQAQLSAEADEFVLDLLATCEEKLLKLMEELDGHDVDETLRQMEEEEFQVGIEGALPSQNTRIKLPTTQRDTTYDDEDSGDDEDIVTRNALKKQAQSLVDSKTKKHKVRARKKKGVK</sequence>